<dbReference type="EMBL" id="JBANDC010000001">
    <property type="protein sequence ID" value="MEM4986204.1"/>
    <property type="molecule type" value="Genomic_DNA"/>
</dbReference>
<accession>A0ABU9PQC9</accession>
<evidence type="ECO:0000313" key="1">
    <source>
        <dbReference type="EMBL" id="MEM4986204.1"/>
    </source>
</evidence>
<name>A0ABU9PQC9_9BURK</name>
<protein>
    <submittedName>
        <fullName evidence="1">Uncharacterized protein</fullName>
    </submittedName>
</protein>
<organism evidence="1 2">
    <name type="scientific">Collimonas rhizosphaerae</name>
    <dbReference type="NCBI Taxonomy" id="3126357"/>
    <lineage>
        <taxon>Bacteria</taxon>
        <taxon>Pseudomonadati</taxon>
        <taxon>Pseudomonadota</taxon>
        <taxon>Betaproteobacteria</taxon>
        <taxon>Burkholderiales</taxon>
        <taxon>Oxalobacteraceae</taxon>
        <taxon>Collimonas</taxon>
    </lineage>
</organism>
<dbReference type="RefSeq" id="WP_175500840.1">
    <property type="nucleotide sequence ID" value="NZ_JBANDC010000001.1"/>
</dbReference>
<sequence length="46" mass="5106">MKTSKIMKRVISAFAWKMMIPDMGKALTGMRKGESDSSGAARWQGE</sequence>
<dbReference type="Proteomes" id="UP001495910">
    <property type="component" value="Unassembled WGS sequence"/>
</dbReference>
<proteinExistence type="predicted"/>
<reference evidence="1 2" key="1">
    <citation type="submission" date="2024-02" db="EMBL/GenBank/DDBJ databases">
        <title>Draft genome sequence of Collimonas sp. strain H4R21, an effective mineral-weathering bacterial strain isolated from the beech rhizosphere.</title>
        <authorList>
            <person name="Morin E."/>
            <person name="Uroz S."/>
            <person name="Leveau J.H.J."/>
            <person name="Kumar R."/>
            <person name="Rey M.W."/>
            <person name="Pham J."/>
        </authorList>
    </citation>
    <scope>NUCLEOTIDE SEQUENCE [LARGE SCALE GENOMIC DNA]</scope>
    <source>
        <strain evidence="1 2">H4R21</strain>
    </source>
</reference>
<comment type="caution">
    <text evidence="1">The sequence shown here is derived from an EMBL/GenBank/DDBJ whole genome shotgun (WGS) entry which is preliminary data.</text>
</comment>
<gene>
    <name evidence="1" type="ORF">V8G57_02270</name>
</gene>
<evidence type="ECO:0000313" key="2">
    <source>
        <dbReference type="Proteomes" id="UP001495910"/>
    </source>
</evidence>
<keyword evidence="2" id="KW-1185">Reference proteome</keyword>